<feature type="domain" description="Soluble ligand binding" evidence="3">
    <location>
        <begin position="593"/>
        <end position="636"/>
    </location>
</feature>
<reference evidence="4 5" key="1">
    <citation type="submission" date="2019-11" db="EMBL/GenBank/DDBJ databases">
        <title>Using colonization assays and comparative genomics to discover symbiosis behaviors and factors in Vibrio fischeri.</title>
        <authorList>
            <person name="Bongrand C."/>
            <person name="Moriano-Gutierrez S."/>
            <person name="Arevalo P."/>
            <person name="Mcfall-Ngai M."/>
            <person name="Visick K."/>
            <person name="Polz M.F."/>
            <person name="Ruby E.G."/>
        </authorList>
    </citation>
    <scope>NUCLEOTIDE SEQUENCE [LARGE SCALE GENOMIC DNA]</scope>
    <source>
        <strain evidence="5">emors.3.2</strain>
    </source>
</reference>
<dbReference type="EMBL" id="WOBO01000005">
    <property type="protein sequence ID" value="MUK44816.1"/>
    <property type="molecule type" value="Genomic_DNA"/>
</dbReference>
<dbReference type="Pfam" id="PF02563">
    <property type="entry name" value="Poly_export"/>
    <property type="match status" value="1"/>
</dbReference>
<dbReference type="Proteomes" id="UP000435323">
    <property type="component" value="Unassembled WGS sequence"/>
</dbReference>
<evidence type="ECO:0000259" key="2">
    <source>
        <dbReference type="Pfam" id="PF02563"/>
    </source>
</evidence>
<evidence type="ECO:0000313" key="5">
    <source>
        <dbReference type="Proteomes" id="UP000435323"/>
    </source>
</evidence>
<sequence>MRIIQVLLIIVMLSPLSVSQAKEKKDVVRVGDIISIMLPGEDSLNKGFQVDKQGRLILPEIGPISVVGKTEAQMVSTVTLNLKTILQDLTNLQVFISKRQLIVNIQGYVKQPGEYTLSDGDSVQLALYAAGGLRSGAQLNRLQLRRSNKVTTFNYKEFLDSGDQALLPTLQSLDTLFIPASPMVGNIEQEFDPAKLSQAGDAADGKKAIKVFGEVNSPGTFSYKDGSNLVDVLMRAGGVTRYAGVEQIRVISKNQPALFNLKRYLDTGDSSLLPPLEVGSTIFVPKQEEEIKSGSNMVYVMGEVAKPGAFEGKKGATFMDILANAGGPTRFAESRQIRVIKANGAVINFDLSGYTEGTNYQRPPAIAAGDAIFVPEKTDMNEKSWLKIAPSRAVRVLGEVQHPGRIEWSDEMSFLDLLAHVGGPTLRGDTTRIEIVTPDASGKNHVYTFNLDSFISKGKPDSALPTIRAGATIRVHDLPQDPSDNKSQWVRQSSDSSIYVFGQVNAAGRYRFTNDMHFLDILSAADGPTMDADIHNIRITHRDKSYARVSKLNLALYFETGDESLLPKVKTGDTIYIPEKNRIWVDESKETTIRVLGAINKPGRYRFNDSMTLLDLLAEAGGPSDVAYLEKISVVNHSLNEGQARTFDLVEFSRTADFRSIPVLRAGDTVYIPNKDESTMEQVRVVMKDVFQVVATIALIGAL</sequence>
<dbReference type="RefSeq" id="WP_155657429.1">
    <property type="nucleotide sequence ID" value="NZ_WOBO01000005.1"/>
</dbReference>
<dbReference type="InterPro" id="IPR049712">
    <property type="entry name" value="Poly_export"/>
</dbReference>
<evidence type="ECO:0000259" key="3">
    <source>
        <dbReference type="Pfam" id="PF10531"/>
    </source>
</evidence>
<accession>A0A6N3YWN9</accession>
<evidence type="ECO:0000313" key="4">
    <source>
        <dbReference type="EMBL" id="MUK44816.1"/>
    </source>
</evidence>
<name>A0A6N3YWN9_ALIFS</name>
<feature type="domain" description="Soluble ligand binding" evidence="3">
    <location>
        <begin position="297"/>
        <end position="349"/>
    </location>
</feature>
<comment type="caution">
    <text evidence="4">The sequence shown here is derived from an EMBL/GenBank/DDBJ whole genome shotgun (WGS) entry which is preliminary data.</text>
</comment>
<evidence type="ECO:0000256" key="1">
    <source>
        <dbReference type="ARBA" id="ARBA00022729"/>
    </source>
</evidence>
<feature type="domain" description="Polysaccharide export protein N-terminal" evidence="2">
    <location>
        <begin position="23"/>
        <end position="88"/>
    </location>
</feature>
<protein>
    <submittedName>
        <fullName evidence="4">Sugar ABC transporter substrate-binding protein</fullName>
    </submittedName>
</protein>
<keyword evidence="1" id="KW-0732">Signal</keyword>
<dbReference type="Pfam" id="PF10531">
    <property type="entry name" value="SLBB"/>
    <property type="match status" value="5"/>
</dbReference>
<proteinExistence type="predicted"/>
<dbReference type="Gene3D" id="3.10.560.10">
    <property type="entry name" value="Outer membrane lipoprotein wza domain like"/>
    <property type="match status" value="6"/>
</dbReference>
<dbReference type="AlphaFoldDB" id="A0A6N3YWN9"/>
<dbReference type="PANTHER" id="PTHR33619">
    <property type="entry name" value="POLYSACCHARIDE EXPORT PROTEIN GFCE-RELATED"/>
    <property type="match status" value="1"/>
</dbReference>
<feature type="domain" description="Soluble ligand binding" evidence="3">
    <location>
        <begin position="102"/>
        <end position="149"/>
    </location>
</feature>
<dbReference type="GO" id="GO:0015159">
    <property type="term" value="F:polysaccharide transmembrane transporter activity"/>
    <property type="evidence" value="ECO:0007669"/>
    <property type="project" value="InterPro"/>
</dbReference>
<feature type="domain" description="Soluble ligand binding" evidence="3">
    <location>
        <begin position="394"/>
        <end position="440"/>
    </location>
</feature>
<gene>
    <name evidence="4" type="ORF">GNP77_05415</name>
</gene>
<dbReference type="InterPro" id="IPR003715">
    <property type="entry name" value="Poly_export_N"/>
</dbReference>
<dbReference type="PANTHER" id="PTHR33619:SF3">
    <property type="entry name" value="POLYSACCHARIDE EXPORT PROTEIN GFCE-RELATED"/>
    <property type="match status" value="1"/>
</dbReference>
<dbReference type="InterPro" id="IPR019554">
    <property type="entry name" value="Soluble_ligand-bd"/>
</dbReference>
<organism evidence="4 5">
    <name type="scientific">Aliivibrio fischeri</name>
    <name type="common">Vibrio fischeri</name>
    <dbReference type="NCBI Taxonomy" id="668"/>
    <lineage>
        <taxon>Bacteria</taxon>
        <taxon>Pseudomonadati</taxon>
        <taxon>Pseudomonadota</taxon>
        <taxon>Gammaproteobacteria</taxon>
        <taxon>Vibrionales</taxon>
        <taxon>Vibrionaceae</taxon>
        <taxon>Aliivibrio</taxon>
    </lineage>
</organism>
<feature type="domain" description="Soluble ligand binding" evidence="3">
    <location>
        <begin position="210"/>
        <end position="253"/>
    </location>
</feature>